<accession>A0A1C3X859</accession>
<keyword evidence="1" id="KW-0238">DNA-binding</keyword>
<feature type="domain" description="Ku" evidence="2">
    <location>
        <begin position="1"/>
        <end position="49"/>
    </location>
</feature>
<dbReference type="SUPFAM" id="SSF100939">
    <property type="entry name" value="SPOC domain-like"/>
    <property type="match status" value="1"/>
</dbReference>
<evidence type="ECO:0000313" key="4">
    <source>
        <dbReference type="EMBL" id="SCB48453.1"/>
    </source>
</evidence>
<dbReference type="EMBL" id="FMAF01000028">
    <property type="protein sequence ID" value="SCB48453.1"/>
    <property type="molecule type" value="Genomic_DNA"/>
</dbReference>
<evidence type="ECO:0000313" key="3">
    <source>
        <dbReference type="EMBL" id="MBB6489460.1"/>
    </source>
</evidence>
<dbReference type="GO" id="GO:0006303">
    <property type="term" value="P:double-strand break repair via nonhomologous end joining"/>
    <property type="evidence" value="ECO:0007669"/>
    <property type="project" value="InterPro"/>
</dbReference>
<dbReference type="InterPro" id="IPR009187">
    <property type="entry name" value="Prok_Ku"/>
</dbReference>
<dbReference type="AlphaFoldDB" id="A0A1C3X859"/>
<name>A0A1C3X859_9HYPH</name>
<dbReference type="PANTHER" id="PTHR41251:SF1">
    <property type="entry name" value="NON-HOMOLOGOUS END JOINING PROTEIN KU"/>
    <property type="match status" value="1"/>
</dbReference>
<gene>
    <name evidence="4" type="ORF">GA0061101_1286</name>
    <name evidence="3" type="ORF">GGD46_006789</name>
</gene>
<dbReference type="EMBL" id="JACHBG010000041">
    <property type="protein sequence ID" value="MBB6489460.1"/>
    <property type="molecule type" value="Genomic_DNA"/>
</dbReference>
<sequence>MGAENMVGISRLVPSRRERAVMPEPCGKGIVLWTLRYGDEVRDGENYFAAIDDEEPEAELMPLVQQLIKKQTQRWSPKMVADPMQETLLDIINTKKKQLKKPSKAMPKKKAEALTGNVINIMDALRKSIENERGSGKQSTR</sequence>
<dbReference type="InterPro" id="IPR016194">
    <property type="entry name" value="SPOC-like_C_dom_sf"/>
</dbReference>
<evidence type="ECO:0000313" key="5">
    <source>
        <dbReference type="Proteomes" id="UP000199205"/>
    </source>
</evidence>
<proteinExistence type="predicted"/>
<evidence type="ECO:0000313" key="6">
    <source>
        <dbReference type="Proteomes" id="UP000565576"/>
    </source>
</evidence>
<dbReference type="Proteomes" id="UP000565576">
    <property type="component" value="Unassembled WGS sequence"/>
</dbReference>
<protein>
    <submittedName>
        <fullName evidence="4">DNA end-binding protein Ku</fullName>
    </submittedName>
</protein>
<reference evidence="4 5" key="1">
    <citation type="submission" date="2016-08" db="EMBL/GenBank/DDBJ databases">
        <authorList>
            <person name="Seilhamer J.J."/>
        </authorList>
    </citation>
    <scope>NUCLEOTIDE SEQUENCE [LARGE SCALE GENOMIC DNA]</scope>
    <source>
        <strain evidence="4 5">P1-7</strain>
    </source>
</reference>
<dbReference type="InterPro" id="IPR006164">
    <property type="entry name" value="DNA_bd_Ku70/Ku80"/>
</dbReference>
<dbReference type="PANTHER" id="PTHR41251">
    <property type="entry name" value="NON-HOMOLOGOUS END JOINING PROTEIN KU"/>
    <property type="match status" value="1"/>
</dbReference>
<evidence type="ECO:0000259" key="2">
    <source>
        <dbReference type="Pfam" id="PF02735"/>
    </source>
</evidence>
<dbReference type="Proteomes" id="UP000199205">
    <property type="component" value="Unassembled WGS sequence"/>
</dbReference>
<evidence type="ECO:0000256" key="1">
    <source>
        <dbReference type="ARBA" id="ARBA00023125"/>
    </source>
</evidence>
<dbReference type="Pfam" id="PF02735">
    <property type="entry name" value="Ku"/>
    <property type="match status" value="1"/>
</dbReference>
<reference evidence="3 6" key="2">
    <citation type="submission" date="2020-08" db="EMBL/GenBank/DDBJ databases">
        <title>Genomic Encyclopedia of Type Strains, Phase IV (KMG-V): Genome sequencing to study the core and pangenomes of soil and plant-associated prokaryotes.</title>
        <authorList>
            <person name="Whitman W."/>
        </authorList>
    </citation>
    <scope>NUCLEOTIDE SEQUENCE [LARGE SCALE GENOMIC DNA]</scope>
    <source>
        <strain evidence="3 6">SEMIA 4060</strain>
    </source>
</reference>
<dbReference type="GO" id="GO:0003690">
    <property type="term" value="F:double-stranded DNA binding"/>
    <property type="evidence" value="ECO:0007669"/>
    <property type="project" value="TreeGrafter"/>
</dbReference>
<organism evidence="4 5">
    <name type="scientific">Rhizobium lusitanum</name>
    <dbReference type="NCBI Taxonomy" id="293958"/>
    <lineage>
        <taxon>Bacteria</taxon>
        <taxon>Pseudomonadati</taxon>
        <taxon>Pseudomonadota</taxon>
        <taxon>Alphaproteobacteria</taxon>
        <taxon>Hyphomicrobiales</taxon>
        <taxon>Rhizobiaceae</taxon>
        <taxon>Rhizobium/Agrobacterium group</taxon>
        <taxon>Rhizobium</taxon>
    </lineage>
</organism>